<dbReference type="OrthoDB" id="5867472at2759"/>
<reference evidence="1 2" key="2">
    <citation type="submission" date="2018-11" db="EMBL/GenBank/DDBJ databases">
        <authorList>
            <consortium name="Pathogen Informatics"/>
        </authorList>
    </citation>
    <scope>NUCLEOTIDE SEQUENCE [LARGE SCALE GENOMIC DNA]</scope>
    <source>
        <strain evidence="1 2">MHpl1</strain>
    </source>
</reference>
<protein>
    <submittedName>
        <fullName evidence="1 3">Uncharacterized protein</fullName>
    </submittedName>
</protein>
<dbReference type="AlphaFoldDB" id="A0A0N4X2J5"/>
<gene>
    <name evidence="1" type="ORF">HPLM_LOCUS18574</name>
</gene>
<accession>A0A0N4X2J5</accession>
<proteinExistence type="predicted"/>
<organism evidence="3">
    <name type="scientific">Haemonchus placei</name>
    <name type="common">Barber's pole worm</name>
    <dbReference type="NCBI Taxonomy" id="6290"/>
    <lineage>
        <taxon>Eukaryota</taxon>
        <taxon>Metazoa</taxon>
        <taxon>Ecdysozoa</taxon>
        <taxon>Nematoda</taxon>
        <taxon>Chromadorea</taxon>
        <taxon>Rhabditida</taxon>
        <taxon>Rhabditina</taxon>
        <taxon>Rhabditomorpha</taxon>
        <taxon>Strongyloidea</taxon>
        <taxon>Trichostrongylidae</taxon>
        <taxon>Haemonchus</taxon>
    </lineage>
</organism>
<name>A0A0N4X2J5_HAEPC</name>
<reference evidence="3" key="1">
    <citation type="submission" date="2017-02" db="UniProtKB">
        <authorList>
            <consortium name="WormBaseParasite"/>
        </authorList>
    </citation>
    <scope>IDENTIFICATION</scope>
</reference>
<dbReference type="WBParaSite" id="HPLM_0001858201-mRNA-1">
    <property type="protein sequence ID" value="HPLM_0001858201-mRNA-1"/>
    <property type="gene ID" value="HPLM_0001858201"/>
</dbReference>
<keyword evidence="2" id="KW-1185">Reference proteome</keyword>
<sequence>MRRDTSDLERDTRSTFLSYGAFEKKSDHPVDGRPGVRLMSRCIQSLTALVQRSSLYRMTCSAHLIFDFLA</sequence>
<evidence type="ECO:0000313" key="1">
    <source>
        <dbReference type="EMBL" id="VDO71886.1"/>
    </source>
</evidence>
<dbReference type="Proteomes" id="UP000268014">
    <property type="component" value="Unassembled WGS sequence"/>
</dbReference>
<dbReference type="EMBL" id="UZAF01020661">
    <property type="protein sequence ID" value="VDO71886.1"/>
    <property type="molecule type" value="Genomic_DNA"/>
</dbReference>
<evidence type="ECO:0000313" key="3">
    <source>
        <dbReference type="WBParaSite" id="HPLM_0001858201-mRNA-1"/>
    </source>
</evidence>
<evidence type="ECO:0000313" key="2">
    <source>
        <dbReference type="Proteomes" id="UP000268014"/>
    </source>
</evidence>